<evidence type="ECO:0000313" key="2">
    <source>
        <dbReference type="EMBL" id="CAA9507877.1"/>
    </source>
</evidence>
<feature type="compositionally biased region" description="Low complexity" evidence="1">
    <location>
        <begin position="10"/>
        <end position="23"/>
    </location>
</feature>
<proteinExistence type="predicted"/>
<protein>
    <submittedName>
        <fullName evidence="2">Porphobilinogen deaminase</fullName>
        <ecNumber evidence="2">2.5.1.61</ecNumber>
    </submittedName>
</protein>
<reference evidence="2" key="1">
    <citation type="submission" date="2020-02" db="EMBL/GenBank/DDBJ databases">
        <authorList>
            <person name="Meier V. D."/>
        </authorList>
    </citation>
    <scope>NUCLEOTIDE SEQUENCE</scope>
    <source>
        <strain evidence="2">AVDCRST_MAG13</strain>
    </source>
</reference>
<feature type="non-terminal residue" evidence="2">
    <location>
        <position position="1"/>
    </location>
</feature>
<feature type="non-terminal residue" evidence="2">
    <location>
        <position position="35"/>
    </location>
</feature>
<dbReference type="GO" id="GO:0004418">
    <property type="term" value="F:hydroxymethylbilane synthase activity"/>
    <property type="evidence" value="ECO:0007669"/>
    <property type="project" value="UniProtKB-EC"/>
</dbReference>
<keyword evidence="2" id="KW-0808">Transferase</keyword>
<name>A0A6J4SX07_9ACTN</name>
<gene>
    <name evidence="2" type="ORF">AVDCRST_MAG13-2633</name>
</gene>
<dbReference type="EMBL" id="CADCVO010000421">
    <property type="protein sequence ID" value="CAA9507877.1"/>
    <property type="molecule type" value="Genomic_DNA"/>
</dbReference>
<accession>A0A6J4SX07</accession>
<dbReference type="EC" id="2.5.1.61" evidence="2"/>
<organism evidence="2">
    <name type="scientific">uncultured Solirubrobacteraceae bacterium</name>
    <dbReference type="NCBI Taxonomy" id="1162706"/>
    <lineage>
        <taxon>Bacteria</taxon>
        <taxon>Bacillati</taxon>
        <taxon>Actinomycetota</taxon>
        <taxon>Thermoleophilia</taxon>
        <taxon>Solirubrobacterales</taxon>
        <taxon>Solirubrobacteraceae</taxon>
        <taxon>environmental samples</taxon>
    </lineage>
</organism>
<feature type="region of interest" description="Disordered" evidence="1">
    <location>
        <begin position="1"/>
        <end position="35"/>
    </location>
</feature>
<dbReference type="AlphaFoldDB" id="A0A6J4SX07"/>
<evidence type="ECO:0000256" key="1">
    <source>
        <dbReference type="SAM" id="MobiDB-lite"/>
    </source>
</evidence>
<sequence>EARHPRQRPGARPGRVGRRAAAGRGRGGAHDDHGG</sequence>